<name>A0ABM8APA1_9BACT</name>
<keyword evidence="3" id="KW-1185">Reference proteome</keyword>
<evidence type="ECO:0000259" key="1">
    <source>
        <dbReference type="Pfam" id="PF00085"/>
    </source>
</evidence>
<dbReference type="EMBL" id="AP026708">
    <property type="protein sequence ID" value="BDQ33238.1"/>
    <property type="molecule type" value="Genomic_DNA"/>
</dbReference>
<dbReference type="CDD" id="cd02947">
    <property type="entry name" value="TRX_family"/>
    <property type="match status" value="1"/>
</dbReference>
<reference evidence="2" key="1">
    <citation type="submission" date="2022-08" db="EMBL/GenBank/DDBJ databases">
        <title>Genome Sequence of the sulphate-reducing bacterium, Pseudodesulfovibrio portus JCM14722.</title>
        <authorList>
            <person name="Kondo R."/>
            <person name="Kataoka T."/>
        </authorList>
    </citation>
    <scope>NUCLEOTIDE SEQUENCE</scope>
    <source>
        <strain evidence="2">JCM 14722</strain>
    </source>
</reference>
<dbReference type="Gene3D" id="3.40.30.10">
    <property type="entry name" value="Glutaredoxin"/>
    <property type="match status" value="1"/>
</dbReference>
<proteinExistence type="predicted"/>
<dbReference type="Proteomes" id="UP001061361">
    <property type="component" value="Chromosome"/>
</dbReference>
<sequence length="105" mass="11718">MVKSIKPQAFDMELEGGSGLLLVAFLKRNERFAFQAEAVERVEQARSGSVRCFLFNADYLDTAMERFAVKGTPTFILFDQGREVGRLIGESDSDALNEFLGNYIG</sequence>
<organism evidence="2 3">
    <name type="scientific">Pseudodesulfovibrio portus</name>
    <dbReference type="NCBI Taxonomy" id="231439"/>
    <lineage>
        <taxon>Bacteria</taxon>
        <taxon>Pseudomonadati</taxon>
        <taxon>Thermodesulfobacteriota</taxon>
        <taxon>Desulfovibrionia</taxon>
        <taxon>Desulfovibrionales</taxon>
        <taxon>Desulfovibrionaceae</taxon>
    </lineage>
</organism>
<dbReference type="RefSeq" id="WP_264983292.1">
    <property type="nucleotide sequence ID" value="NZ_AP026708.1"/>
</dbReference>
<accession>A0ABM8APA1</accession>
<dbReference type="Pfam" id="PF00085">
    <property type="entry name" value="Thioredoxin"/>
    <property type="match status" value="1"/>
</dbReference>
<feature type="domain" description="Thioredoxin" evidence="1">
    <location>
        <begin position="38"/>
        <end position="100"/>
    </location>
</feature>
<protein>
    <recommendedName>
        <fullName evidence="1">Thioredoxin domain-containing protein</fullName>
    </recommendedName>
</protein>
<dbReference type="SUPFAM" id="SSF52833">
    <property type="entry name" value="Thioredoxin-like"/>
    <property type="match status" value="1"/>
</dbReference>
<dbReference type="InterPro" id="IPR013766">
    <property type="entry name" value="Thioredoxin_domain"/>
</dbReference>
<dbReference type="InterPro" id="IPR036249">
    <property type="entry name" value="Thioredoxin-like_sf"/>
</dbReference>
<gene>
    <name evidence="2" type="ORF">JCM14722_07800</name>
</gene>
<evidence type="ECO:0000313" key="3">
    <source>
        <dbReference type="Proteomes" id="UP001061361"/>
    </source>
</evidence>
<evidence type="ECO:0000313" key="2">
    <source>
        <dbReference type="EMBL" id="BDQ33238.1"/>
    </source>
</evidence>